<feature type="signal peptide" evidence="1">
    <location>
        <begin position="1"/>
        <end position="19"/>
    </location>
</feature>
<dbReference type="Proteomes" id="UP001597063">
    <property type="component" value="Unassembled WGS sequence"/>
</dbReference>
<reference evidence="3" key="1">
    <citation type="journal article" date="2019" name="Int. J. Syst. Evol. Microbiol.">
        <title>The Global Catalogue of Microorganisms (GCM) 10K type strain sequencing project: providing services to taxonomists for standard genome sequencing and annotation.</title>
        <authorList>
            <consortium name="The Broad Institute Genomics Platform"/>
            <consortium name="The Broad Institute Genome Sequencing Center for Infectious Disease"/>
            <person name="Wu L."/>
            <person name="Ma J."/>
        </authorList>
    </citation>
    <scope>NUCLEOTIDE SEQUENCE [LARGE SCALE GENOMIC DNA]</scope>
    <source>
        <strain evidence="3">JCM 9371</strain>
    </source>
</reference>
<evidence type="ECO:0000313" key="3">
    <source>
        <dbReference type="Proteomes" id="UP001597063"/>
    </source>
</evidence>
<keyword evidence="3" id="KW-1185">Reference proteome</keyword>
<name>A0ABW2XDV7_9ACTN</name>
<dbReference type="EMBL" id="JBHTGP010000003">
    <property type="protein sequence ID" value="MFD0684609.1"/>
    <property type="molecule type" value="Genomic_DNA"/>
</dbReference>
<evidence type="ECO:0008006" key="4">
    <source>
        <dbReference type="Google" id="ProtNLM"/>
    </source>
</evidence>
<gene>
    <name evidence="2" type="ORF">ACFQZM_08890</name>
</gene>
<evidence type="ECO:0000256" key="1">
    <source>
        <dbReference type="SAM" id="SignalP"/>
    </source>
</evidence>
<evidence type="ECO:0000313" key="2">
    <source>
        <dbReference type="EMBL" id="MFD0684609.1"/>
    </source>
</evidence>
<accession>A0ABW2XDV7</accession>
<organism evidence="2 3">
    <name type="scientific">Actinomadura fibrosa</name>
    <dbReference type="NCBI Taxonomy" id="111802"/>
    <lineage>
        <taxon>Bacteria</taxon>
        <taxon>Bacillati</taxon>
        <taxon>Actinomycetota</taxon>
        <taxon>Actinomycetes</taxon>
        <taxon>Streptosporangiales</taxon>
        <taxon>Thermomonosporaceae</taxon>
        <taxon>Actinomadura</taxon>
    </lineage>
</organism>
<dbReference type="RefSeq" id="WP_131756550.1">
    <property type="nucleotide sequence ID" value="NZ_CAACUY010000018.1"/>
</dbReference>
<sequence length="170" mass="18150">MPAVIGLALAGLSATAAHASVSLSDGFEGNPWSRWEALVSGDGRADVDIDQGFARTGTNNGWLYTGQGWAAERIAVPVGSWSDRSNCSAEIYAQPVGGGAQVGLEIWDPNGWRKLTATAPWLTGPGYQPIRTRPVDLRGIDKVYVQAIFGKDNGVKQFVRLDDMTLRCGS</sequence>
<comment type="caution">
    <text evidence="2">The sequence shown here is derived from an EMBL/GenBank/DDBJ whole genome shotgun (WGS) entry which is preliminary data.</text>
</comment>
<proteinExistence type="predicted"/>
<keyword evidence="1" id="KW-0732">Signal</keyword>
<feature type="chain" id="PRO_5047147514" description="Carbohydrate-binding protein" evidence="1">
    <location>
        <begin position="20"/>
        <end position="170"/>
    </location>
</feature>
<protein>
    <recommendedName>
        <fullName evidence="4">Carbohydrate-binding protein</fullName>
    </recommendedName>
</protein>